<dbReference type="InterPro" id="IPR036412">
    <property type="entry name" value="HAD-like_sf"/>
</dbReference>
<keyword evidence="2" id="KW-1185">Reference proteome</keyword>
<protein>
    <submittedName>
        <fullName evidence="1">Phosphatase</fullName>
    </submittedName>
</protein>
<accession>A0A917KJ42</accession>
<dbReference type="GO" id="GO:0005829">
    <property type="term" value="C:cytosol"/>
    <property type="evidence" value="ECO:0007669"/>
    <property type="project" value="TreeGrafter"/>
</dbReference>
<dbReference type="Pfam" id="PF08282">
    <property type="entry name" value="Hydrolase_3"/>
    <property type="match status" value="1"/>
</dbReference>
<sequence length="261" mass="29449">MTEIRIVFLDIDGTIFHRGQLMQSAVRAVQNLKARGIPVALCTGRSALHARHIERALGVDYAVYFNGSLVRAKEQFIFATPLAPDVARRVVDFCTRHRLPLILHTDAEAVVFDPIPEPFHPILEAYDYPPLVMKDRKAWEAERVPVFQFNVFMDRAWDTFVQTHFPECLLYRWDEQAVDLQKRGSDKSVGAAKLLDHLRIPPEHAVHIGDSGNDVGMFRTVGIAVAMGNAPESVKRCATFSTRAVDEDGVYWALRRLGVLT</sequence>
<gene>
    <name evidence="1" type="ORF">GCM10010885_23310</name>
</gene>
<proteinExistence type="predicted"/>
<dbReference type="AlphaFoldDB" id="A0A917KJ42"/>
<dbReference type="InterPro" id="IPR006379">
    <property type="entry name" value="HAD-SF_hydro_IIB"/>
</dbReference>
<dbReference type="SFLD" id="SFLDS00003">
    <property type="entry name" value="Haloacid_Dehalogenase"/>
    <property type="match status" value="1"/>
</dbReference>
<evidence type="ECO:0000313" key="2">
    <source>
        <dbReference type="Proteomes" id="UP000637695"/>
    </source>
</evidence>
<dbReference type="PANTHER" id="PTHR10000">
    <property type="entry name" value="PHOSPHOSERINE PHOSPHATASE"/>
    <property type="match status" value="1"/>
</dbReference>
<dbReference type="Gene3D" id="3.40.50.1000">
    <property type="entry name" value="HAD superfamily/HAD-like"/>
    <property type="match status" value="1"/>
</dbReference>
<name>A0A917KJ42_9BACL</name>
<reference evidence="1" key="2">
    <citation type="submission" date="2020-09" db="EMBL/GenBank/DDBJ databases">
        <authorList>
            <person name="Sun Q."/>
            <person name="Ohkuma M."/>
        </authorList>
    </citation>
    <scope>NUCLEOTIDE SEQUENCE</scope>
    <source>
        <strain evidence="1">JCM 18487</strain>
    </source>
</reference>
<dbReference type="InterPro" id="IPR000150">
    <property type="entry name" value="Cof"/>
</dbReference>
<dbReference type="Gene3D" id="3.30.1240.10">
    <property type="match status" value="1"/>
</dbReference>
<dbReference type="EMBL" id="BMOY01000053">
    <property type="protein sequence ID" value="GGJ13370.1"/>
    <property type="molecule type" value="Genomic_DNA"/>
</dbReference>
<dbReference type="PANTHER" id="PTHR10000:SF25">
    <property type="entry name" value="PHOSPHATASE YKRA-RELATED"/>
    <property type="match status" value="1"/>
</dbReference>
<dbReference type="SFLD" id="SFLDG01140">
    <property type="entry name" value="C2.B:_Phosphomannomutase_and_P"/>
    <property type="match status" value="1"/>
</dbReference>
<reference evidence="1" key="1">
    <citation type="journal article" date="2014" name="Int. J. Syst. Evol. Microbiol.">
        <title>Complete genome sequence of Corynebacterium casei LMG S-19264T (=DSM 44701T), isolated from a smear-ripened cheese.</title>
        <authorList>
            <consortium name="US DOE Joint Genome Institute (JGI-PGF)"/>
            <person name="Walter F."/>
            <person name="Albersmeier A."/>
            <person name="Kalinowski J."/>
            <person name="Ruckert C."/>
        </authorList>
    </citation>
    <scope>NUCLEOTIDE SEQUENCE</scope>
    <source>
        <strain evidence="1">JCM 18487</strain>
    </source>
</reference>
<dbReference type="NCBIfam" id="TIGR01484">
    <property type="entry name" value="HAD-SF-IIB"/>
    <property type="match status" value="1"/>
</dbReference>
<dbReference type="InterPro" id="IPR023214">
    <property type="entry name" value="HAD_sf"/>
</dbReference>
<dbReference type="Proteomes" id="UP000637695">
    <property type="component" value="Unassembled WGS sequence"/>
</dbReference>
<dbReference type="GO" id="GO:0016791">
    <property type="term" value="F:phosphatase activity"/>
    <property type="evidence" value="ECO:0007669"/>
    <property type="project" value="TreeGrafter"/>
</dbReference>
<dbReference type="RefSeq" id="WP_188883313.1">
    <property type="nucleotide sequence ID" value="NZ_BMOY01000053.1"/>
</dbReference>
<comment type="caution">
    <text evidence="1">The sequence shown here is derived from an EMBL/GenBank/DDBJ whole genome shotgun (WGS) entry which is preliminary data.</text>
</comment>
<organism evidence="1 2">
    <name type="scientific">Alicyclobacillus cellulosilyticus</name>
    <dbReference type="NCBI Taxonomy" id="1003997"/>
    <lineage>
        <taxon>Bacteria</taxon>
        <taxon>Bacillati</taxon>
        <taxon>Bacillota</taxon>
        <taxon>Bacilli</taxon>
        <taxon>Bacillales</taxon>
        <taxon>Alicyclobacillaceae</taxon>
        <taxon>Alicyclobacillus</taxon>
    </lineage>
</organism>
<dbReference type="GO" id="GO:0000287">
    <property type="term" value="F:magnesium ion binding"/>
    <property type="evidence" value="ECO:0007669"/>
    <property type="project" value="TreeGrafter"/>
</dbReference>
<dbReference type="SUPFAM" id="SSF56784">
    <property type="entry name" value="HAD-like"/>
    <property type="match status" value="1"/>
</dbReference>
<dbReference type="NCBIfam" id="TIGR00099">
    <property type="entry name" value="Cof-subfamily"/>
    <property type="match status" value="1"/>
</dbReference>
<evidence type="ECO:0000313" key="1">
    <source>
        <dbReference type="EMBL" id="GGJ13370.1"/>
    </source>
</evidence>